<accession>A0ABP9XEI8</accession>
<comment type="caution">
    <text evidence="2">The sequence shown here is derived from an EMBL/GenBank/DDBJ whole genome shotgun (WGS) entry which is preliminary data.</text>
</comment>
<dbReference type="EMBL" id="BAABRV010000004">
    <property type="protein sequence ID" value="GAA5533780.1"/>
    <property type="molecule type" value="Genomic_DNA"/>
</dbReference>
<evidence type="ECO:0000256" key="1">
    <source>
        <dbReference type="SAM" id="MobiDB-lite"/>
    </source>
</evidence>
<reference evidence="2 3" key="1">
    <citation type="submission" date="2024-02" db="EMBL/GenBank/DDBJ databases">
        <title>Deinococcus aluminii NBRC 112889.</title>
        <authorList>
            <person name="Ichikawa N."/>
            <person name="Katano-Makiyama Y."/>
            <person name="Hidaka K."/>
        </authorList>
    </citation>
    <scope>NUCLEOTIDE SEQUENCE [LARGE SCALE GENOMIC DNA]</scope>
    <source>
        <strain evidence="2 3">NBRC 112889</strain>
    </source>
</reference>
<organism evidence="2 3">
    <name type="scientific">Deinococcus aluminii</name>
    <dbReference type="NCBI Taxonomy" id="1656885"/>
    <lineage>
        <taxon>Bacteria</taxon>
        <taxon>Thermotogati</taxon>
        <taxon>Deinococcota</taxon>
        <taxon>Deinococci</taxon>
        <taxon>Deinococcales</taxon>
        <taxon>Deinococcaceae</taxon>
        <taxon>Deinococcus</taxon>
    </lineage>
</organism>
<dbReference type="Proteomes" id="UP001404956">
    <property type="component" value="Unassembled WGS sequence"/>
</dbReference>
<name>A0ABP9XEI8_9DEIO</name>
<evidence type="ECO:0000313" key="2">
    <source>
        <dbReference type="EMBL" id="GAA5533780.1"/>
    </source>
</evidence>
<feature type="region of interest" description="Disordered" evidence="1">
    <location>
        <begin position="1"/>
        <end position="104"/>
    </location>
</feature>
<gene>
    <name evidence="2" type="ORF">Dalu01_02188</name>
</gene>
<keyword evidence="3" id="KW-1185">Reference proteome</keyword>
<protein>
    <submittedName>
        <fullName evidence="2">Uncharacterized protein</fullName>
    </submittedName>
</protein>
<evidence type="ECO:0000313" key="3">
    <source>
        <dbReference type="Proteomes" id="UP001404956"/>
    </source>
</evidence>
<proteinExistence type="predicted"/>
<sequence>MLMPKGGAMTDDGVTATGGLRGITEDTPEQAGAPGEAGGIDGVSAAGARTETYDVGETWSESQASAEGEGPGQADREAAEGMNRMFRDGMPTGARDAATDTSDL</sequence>